<comment type="caution">
    <text evidence="3">The sequence shown here is derived from an EMBL/GenBank/DDBJ whole genome shotgun (WGS) entry which is preliminary data.</text>
</comment>
<evidence type="ECO:0000313" key="3">
    <source>
        <dbReference type="EMBL" id="NKM48794.1"/>
    </source>
</evidence>
<protein>
    <submittedName>
        <fullName evidence="3">FRG domain-containing protein</fullName>
    </submittedName>
</protein>
<proteinExistence type="predicted"/>
<dbReference type="EMBL" id="WIEZ01000018">
    <property type="protein sequence ID" value="NKM48794.1"/>
    <property type="molecule type" value="Genomic_DNA"/>
</dbReference>
<dbReference type="Proteomes" id="UP000662259">
    <property type="component" value="Unassembled WGS sequence"/>
</dbReference>
<evidence type="ECO:0000259" key="2">
    <source>
        <dbReference type="SMART" id="SM00901"/>
    </source>
</evidence>
<dbReference type="Pfam" id="PF20305">
    <property type="entry name" value="pYEATS"/>
    <property type="match status" value="1"/>
</dbReference>
<reference evidence="3" key="1">
    <citation type="submission" date="2019-10" db="EMBL/GenBank/DDBJ databases">
        <title>Rhizobium leguminosarum symbiovar viciae collection.</title>
        <authorList>
            <person name="Boivin S."/>
            <person name="Lepetit M."/>
        </authorList>
    </citation>
    <scope>NUCLEOTIDE SEQUENCE</scope>
    <source>
        <strain evidence="3">L143</strain>
    </source>
</reference>
<sequence>MGDRTAKQDAPWQRMRINDWRHFQDVISDHLNGRSFFRGVTSVRHTLTPSVGRARPSHQYSLPYEMALFDQFKREALPFLRSRPTDNWEWLALAQHHGVPTRLLDWSESPYVSLFFAVWGNDDEDCGLYVLERPEEAPHLGVDPFTEEKVKFFYPGYVTPRLVSQRGVFTIHPNPAEPYLADIAVQYVIGAELKADFRRKLDASGIHHAGVYADLDGLAKRLASIHSYRTVLIPPYDPPPSAQNASKRRRKVNPRDPQKGQWGSSPISNGWKLYADVFQIEDDWYEIEIKVKGAQEGRVLSAPVEFHLHDSFLHPVETIFPRDGRAKLHTAAYGAFTVGAVVTQDGTTLELDLAELEKAPEKFRQQ</sequence>
<evidence type="ECO:0000313" key="4">
    <source>
        <dbReference type="Proteomes" id="UP000662259"/>
    </source>
</evidence>
<accession>A0A8I2KJ81</accession>
<feature type="region of interest" description="Disordered" evidence="1">
    <location>
        <begin position="234"/>
        <end position="264"/>
    </location>
</feature>
<feature type="domain" description="FRG" evidence="2">
    <location>
        <begin position="31"/>
        <end position="131"/>
    </location>
</feature>
<name>A0A8I2KJ81_RHILV</name>
<dbReference type="AlphaFoldDB" id="A0A8I2KJ81"/>
<dbReference type="Pfam" id="PF08867">
    <property type="entry name" value="FRG"/>
    <property type="match status" value="1"/>
</dbReference>
<evidence type="ECO:0000256" key="1">
    <source>
        <dbReference type="SAM" id="MobiDB-lite"/>
    </source>
</evidence>
<organism evidence="3 4">
    <name type="scientific">Rhizobium leguminosarum bv. viciae</name>
    <dbReference type="NCBI Taxonomy" id="387"/>
    <lineage>
        <taxon>Bacteria</taxon>
        <taxon>Pseudomonadati</taxon>
        <taxon>Pseudomonadota</taxon>
        <taxon>Alphaproteobacteria</taxon>
        <taxon>Hyphomicrobiales</taxon>
        <taxon>Rhizobiaceae</taxon>
        <taxon>Rhizobium/Agrobacterium group</taxon>
        <taxon>Rhizobium</taxon>
    </lineage>
</organism>
<gene>
    <name evidence="3" type="ORF">GFL91_28355</name>
</gene>
<dbReference type="InterPro" id="IPR014966">
    <property type="entry name" value="FRG-dom"/>
</dbReference>
<dbReference type="RefSeq" id="WP_130804293.1">
    <property type="nucleotide sequence ID" value="NZ_WIEZ01000018.1"/>
</dbReference>
<dbReference type="SMART" id="SM00901">
    <property type="entry name" value="FRG"/>
    <property type="match status" value="1"/>
</dbReference>
<dbReference type="InterPro" id="IPR046888">
    <property type="entry name" value="pYEATS"/>
</dbReference>